<dbReference type="Pfam" id="PF00067">
    <property type="entry name" value="p450"/>
    <property type="match status" value="1"/>
</dbReference>
<dbReference type="InterPro" id="IPR017972">
    <property type="entry name" value="Cyt_P450_CS"/>
</dbReference>
<dbReference type="GO" id="GO:0004497">
    <property type="term" value="F:monooxygenase activity"/>
    <property type="evidence" value="ECO:0007669"/>
    <property type="project" value="UniProtKB-KW"/>
</dbReference>
<protein>
    <submittedName>
        <fullName evidence="8">Cytochrome P450</fullName>
    </submittedName>
</protein>
<keyword evidence="4 7" id="KW-0560">Oxidoreductase</keyword>
<proteinExistence type="inferred from homology"/>
<comment type="caution">
    <text evidence="8">The sequence shown here is derived from an EMBL/GenBank/DDBJ whole genome shotgun (WGS) entry which is preliminary data.</text>
</comment>
<evidence type="ECO:0000256" key="7">
    <source>
        <dbReference type="RuleBase" id="RU000461"/>
    </source>
</evidence>
<comment type="similarity">
    <text evidence="1 7">Belongs to the cytochrome P450 family.</text>
</comment>
<keyword evidence="3 7" id="KW-0479">Metal-binding</keyword>
<evidence type="ECO:0000256" key="1">
    <source>
        <dbReference type="ARBA" id="ARBA00010617"/>
    </source>
</evidence>
<dbReference type="PROSITE" id="PS00086">
    <property type="entry name" value="CYTOCHROME_P450"/>
    <property type="match status" value="1"/>
</dbReference>
<dbReference type="GO" id="GO:0016705">
    <property type="term" value="F:oxidoreductase activity, acting on paired donors, with incorporation or reduction of molecular oxygen"/>
    <property type="evidence" value="ECO:0007669"/>
    <property type="project" value="InterPro"/>
</dbReference>
<dbReference type="GO" id="GO:0020037">
    <property type="term" value="F:heme binding"/>
    <property type="evidence" value="ECO:0007669"/>
    <property type="project" value="InterPro"/>
</dbReference>
<dbReference type="SUPFAM" id="SSF48264">
    <property type="entry name" value="Cytochrome P450"/>
    <property type="match status" value="1"/>
</dbReference>
<dbReference type="AlphaFoldDB" id="A0A6B0YXS3"/>
<evidence type="ECO:0000256" key="6">
    <source>
        <dbReference type="ARBA" id="ARBA00023033"/>
    </source>
</evidence>
<evidence type="ECO:0000256" key="4">
    <source>
        <dbReference type="ARBA" id="ARBA00023002"/>
    </source>
</evidence>
<sequence>MVMNSVSSLDQLLISPEILSDPYPIYHELREQDPVHWSDAWGCWVLTRYADVIAVLRDYRRFTNVGRIASFLDQLPTDVRAQIRPLYDNFTVGMPNTDPPEHTRVRGLVNTAFSARVVEGMRPRVQEIVDELLDQAESGGAMEVISSFAYPLPAIVIAETLGVPAEDRDQFKEWSDDIVAFHGTGRPHIETIMKSTAALLETKAWLLQLIEARRKQPEDDLISALVAAEERGEMLSETELVATCITLLTAGHETTTGLIGNGLLALLHHPDQLRMLRENPDLIGTAVEEFLRFDTSFLRAWRLTAEDVEIGGKQIPKGQTLSLMLGAANRDPAQFEHPDRLDITRDPNLHTSFGWGIHFCAGAPLARREAEIAFTTLLHRFPDMKLDEAGVEWQQNNTFHNLKSLPVILQ</sequence>
<keyword evidence="5 7" id="KW-0408">Iron</keyword>
<dbReference type="PRINTS" id="PR00359">
    <property type="entry name" value="BP450"/>
</dbReference>
<organism evidence="8">
    <name type="scientific">Caldilineaceae bacterium SB0664_bin_27</name>
    <dbReference type="NCBI Taxonomy" id="2605260"/>
    <lineage>
        <taxon>Bacteria</taxon>
        <taxon>Bacillati</taxon>
        <taxon>Chloroflexota</taxon>
        <taxon>Caldilineae</taxon>
        <taxon>Caldilineales</taxon>
        <taxon>Caldilineaceae</taxon>
    </lineage>
</organism>
<keyword evidence="2 7" id="KW-0349">Heme</keyword>
<dbReference type="CDD" id="cd20625">
    <property type="entry name" value="CYP164-like"/>
    <property type="match status" value="1"/>
</dbReference>
<keyword evidence="6 7" id="KW-0503">Monooxygenase</keyword>
<name>A0A6B0YXS3_9CHLR</name>
<evidence type="ECO:0000256" key="2">
    <source>
        <dbReference type="ARBA" id="ARBA00022617"/>
    </source>
</evidence>
<dbReference type="InterPro" id="IPR001128">
    <property type="entry name" value="Cyt_P450"/>
</dbReference>
<dbReference type="Gene3D" id="1.10.630.10">
    <property type="entry name" value="Cytochrome P450"/>
    <property type="match status" value="1"/>
</dbReference>
<dbReference type="InterPro" id="IPR036396">
    <property type="entry name" value="Cyt_P450_sf"/>
</dbReference>
<gene>
    <name evidence="8" type="ORF">F4Y42_16265</name>
</gene>
<evidence type="ECO:0000256" key="5">
    <source>
        <dbReference type="ARBA" id="ARBA00023004"/>
    </source>
</evidence>
<dbReference type="GO" id="GO:0005506">
    <property type="term" value="F:iron ion binding"/>
    <property type="evidence" value="ECO:0007669"/>
    <property type="project" value="InterPro"/>
</dbReference>
<dbReference type="EMBL" id="VXRG01000131">
    <property type="protein sequence ID" value="MXY94995.1"/>
    <property type="molecule type" value="Genomic_DNA"/>
</dbReference>
<dbReference type="InterPro" id="IPR002397">
    <property type="entry name" value="Cyt_P450_B"/>
</dbReference>
<reference evidence="8" key="1">
    <citation type="submission" date="2019-09" db="EMBL/GenBank/DDBJ databases">
        <title>Characterisation of the sponge microbiome using genome-centric metagenomics.</title>
        <authorList>
            <person name="Engelberts J.P."/>
            <person name="Robbins S.J."/>
            <person name="De Goeij J.M."/>
            <person name="Aranda M."/>
            <person name="Bell S.C."/>
            <person name="Webster N.S."/>
        </authorList>
    </citation>
    <scope>NUCLEOTIDE SEQUENCE</scope>
    <source>
        <strain evidence="8">SB0664_bin_27</strain>
    </source>
</reference>
<accession>A0A6B0YXS3</accession>
<evidence type="ECO:0000313" key="8">
    <source>
        <dbReference type="EMBL" id="MXY94995.1"/>
    </source>
</evidence>
<dbReference type="PANTHER" id="PTHR46696:SF1">
    <property type="entry name" value="CYTOCHROME P450 YJIB-RELATED"/>
    <property type="match status" value="1"/>
</dbReference>
<dbReference type="FunFam" id="1.10.630.10:FF:000018">
    <property type="entry name" value="Cytochrome P450 monooxygenase"/>
    <property type="match status" value="1"/>
</dbReference>
<dbReference type="PANTHER" id="PTHR46696">
    <property type="entry name" value="P450, PUTATIVE (EUROFUNG)-RELATED"/>
    <property type="match status" value="1"/>
</dbReference>
<evidence type="ECO:0000256" key="3">
    <source>
        <dbReference type="ARBA" id="ARBA00022723"/>
    </source>
</evidence>